<evidence type="ECO:0000256" key="8">
    <source>
        <dbReference type="ARBA" id="ARBA00022962"/>
    </source>
</evidence>
<keyword evidence="6 9" id="KW-0067">ATP-binding</keyword>
<gene>
    <name evidence="9" type="primary">cobB</name>
    <name evidence="13" type="ORF">SAMN04488238_102336</name>
</gene>
<keyword evidence="7 9" id="KW-0460">Magnesium</keyword>
<evidence type="ECO:0000256" key="10">
    <source>
        <dbReference type="SAM" id="MobiDB-lite"/>
    </source>
</evidence>
<dbReference type="HAMAP" id="MF_00027">
    <property type="entry name" value="CobB_CbiA"/>
    <property type="match status" value="1"/>
</dbReference>
<dbReference type="AlphaFoldDB" id="A0A1H2UBN7"/>
<dbReference type="InterPro" id="IPR029062">
    <property type="entry name" value="Class_I_gatase-like"/>
</dbReference>
<dbReference type="InterPro" id="IPR004484">
    <property type="entry name" value="CbiA/CobB_synth"/>
</dbReference>
<dbReference type="UniPathway" id="UPA00148">
    <property type="reaction ID" value="UER00220"/>
</dbReference>
<keyword evidence="14" id="KW-1185">Reference proteome</keyword>
<comment type="similarity">
    <text evidence="9">Belongs to the CobB/CbiA family.</text>
</comment>
<evidence type="ECO:0000256" key="5">
    <source>
        <dbReference type="ARBA" id="ARBA00022741"/>
    </source>
</evidence>
<dbReference type="SUPFAM" id="SSF52540">
    <property type="entry name" value="P-loop containing nucleoside triphosphate hydrolases"/>
    <property type="match status" value="1"/>
</dbReference>
<feature type="active site" description="Nucleophile" evidence="9">
    <location>
        <position position="352"/>
    </location>
</feature>
<dbReference type="RefSeq" id="WP_092885973.1">
    <property type="nucleotide sequence ID" value="NZ_CP061498.1"/>
</dbReference>
<dbReference type="Gene3D" id="3.40.50.880">
    <property type="match status" value="1"/>
</dbReference>
<evidence type="ECO:0000256" key="3">
    <source>
        <dbReference type="ARBA" id="ARBA00022573"/>
    </source>
</evidence>
<dbReference type="PANTHER" id="PTHR43873:SF1">
    <property type="entry name" value="COBYRINATE A,C-DIAMIDE SYNTHASE"/>
    <property type="match status" value="1"/>
</dbReference>
<evidence type="ECO:0000256" key="2">
    <source>
        <dbReference type="ARBA" id="ARBA00006205"/>
    </source>
</evidence>
<keyword evidence="3 9" id="KW-0169">Cobalamin biosynthesis</keyword>
<dbReference type="OrthoDB" id="9764035at2"/>
<comment type="function">
    <text evidence="9">Catalyzes the ATP-dependent amidation of the two carboxylate groups at positions a and c of hydrogenobyrinate, using either L-glutamine or ammonia as the nitrogen source.</text>
</comment>
<name>A0A1H2UBN7_9RHOB</name>
<keyword evidence="5 9" id="KW-0547">Nucleotide-binding</keyword>
<dbReference type="PROSITE" id="PS51274">
    <property type="entry name" value="GATASE_COBBQ"/>
    <property type="match status" value="1"/>
</dbReference>
<dbReference type="InterPro" id="IPR027417">
    <property type="entry name" value="P-loop_NTPase"/>
</dbReference>
<organism evidence="13 14">
    <name type="scientific">Roseicitreum antarcticum</name>
    <dbReference type="NCBI Taxonomy" id="564137"/>
    <lineage>
        <taxon>Bacteria</taxon>
        <taxon>Pseudomonadati</taxon>
        <taxon>Pseudomonadota</taxon>
        <taxon>Alphaproteobacteria</taxon>
        <taxon>Rhodobacterales</taxon>
        <taxon>Paracoccaceae</taxon>
        <taxon>Roseicitreum</taxon>
    </lineage>
</organism>
<evidence type="ECO:0000256" key="9">
    <source>
        <dbReference type="HAMAP-Rule" id="MF_00027"/>
    </source>
</evidence>
<comment type="catalytic activity">
    <reaction evidence="9">
        <text>hydrogenobyrinate + 2 L-glutamine + 2 ATP + 2 H2O = hydrogenobyrinate a,c-diamide + 2 L-glutamate + 2 ADP + 2 phosphate + 2 H(+)</text>
        <dbReference type="Rhea" id="RHEA:12544"/>
        <dbReference type="ChEBI" id="CHEBI:15377"/>
        <dbReference type="ChEBI" id="CHEBI:15378"/>
        <dbReference type="ChEBI" id="CHEBI:29985"/>
        <dbReference type="ChEBI" id="CHEBI:30616"/>
        <dbReference type="ChEBI" id="CHEBI:43474"/>
        <dbReference type="ChEBI" id="CHEBI:58359"/>
        <dbReference type="ChEBI" id="CHEBI:77873"/>
        <dbReference type="ChEBI" id="CHEBI:77874"/>
        <dbReference type="ChEBI" id="CHEBI:456216"/>
        <dbReference type="EC" id="6.3.5.9"/>
    </reaction>
</comment>
<dbReference type="EC" id="6.3.5.9" evidence="9"/>
<sequence length="463" mass="47966">MNRIPGLMISAPASGTGKTTVMLGLLRALSEDGLRVQPFKSGPDYIDPAFHLAACGRPSFNIDTWAMGADLLSAISAQAQGADICVAEGSMGLFDGVATRGRCGFGSSAETAKAMGWPVILVIDVSGQAQSAAATALGFKTYMPDLTIAGVILNRVASPRHERLTRLGMERAGLSVLGALPRRGDLTLPERHLGLIQAVEHPDLDAAIDGYATFLREHVDLAAIRAAAAAVAGDAPAGGLDNGTTASPAVRRTSAPASAAPALPRPPAQRIALAQDAAFSFTYPHVLTGWRAAGAEIIPFSPLADEAPDATADMVWLPGGYPELHAGRLAAAATFRAALRLHAQTRPVHGECGGYMALGAALIDKAGVAHEMAGLLGLVTSYAQRKFHLGYRRAVLRSALPGHATGAALRGHEFHYSTILEQPDPPLADVTDADGTSVPETGSHRGHVSGTFFHLIASEGGDA</sequence>
<feature type="compositionally biased region" description="Low complexity" evidence="10">
    <location>
        <begin position="246"/>
        <end position="264"/>
    </location>
</feature>
<dbReference type="STRING" id="564137.SAMN04488238_102336"/>
<dbReference type="GO" id="GO:0009236">
    <property type="term" value="P:cobalamin biosynthetic process"/>
    <property type="evidence" value="ECO:0007669"/>
    <property type="project" value="UniProtKB-UniRule"/>
</dbReference>
<evidence type="ECO:0000259" key="11">
    <source>
        <dbReference type="Pfam" id="PF01656"/>
    </source>
</evidence>
<feature type="region of interest" description="Disordered" evidence="10">
    <location>
        <begin position="237"/>
        <end position="264"/>
    </location>
</feature>
<dbReference type="GO" id="GO:0043802">
    <property type="term" value="F:hydrogenobyrinic acid a,c-diamide synthase (glutamine-hydrolysing) activity"/>
    <property type="evidence" value="ECO:0007669"/>
    <property type="project" value="UniProtKB-UniRule"/>
</dbReference>
<feature type="domain" description="CobQ/CobB/MinD/ParA nucleotide binding" evidence="11">
    <location>
        <begin position="8"/>
        <end position="193"/>
    </location>
</feature>
<feature type="region of interest" description="Disordered" evidence="10">
    <location>
        <begin position="425"/>
        <end position="446"/>
    </location>
</feature>
<dbReference type="Pfam" id="PF01656">
    <property type="entry name" value="CbiA"/>
    <property type="match status" value="1"/>
</dbReference>
<feature type="site" description="Increases nucleophilicity of active site Cys" evidence="9">
    <location>
        <position position="454"/>
    </location>
</feature>
<keyword evidence="4 9" id="KW-0436">Ligase</keyword>
<accession>A0A1H2UBN7</accession>
<dbReference type="GO" id="GO:0042242">
    <property type="term" value="F:cobyrinic acid a,c-diamide synthase activity"/>
    <property type="evidence" value="ECO:0007669"/>
    <property type="project" value="InterPro"/>
</dbReference>
<evidence type="ECO:0000256" key="1">
    <source>
        <dbReference type="ARBA" id="ARBA00001946"/>
    </source>
</evidence>
<comment type="cofactor">
    <cofactor evidence="1 9">
        <name>Mg(2+)</name>
        <dbReference type="ChEBI" id="CHEBI:18420"/>
    </cofactor>
</comment>
<proteinExistence type="inferred from homology"/>
<dbReference type="NCBIfam" id="NF002204">
    <property type="entry name" value="PRK01077.1"/>
    <property type="match status" value="1"/>
</dbReference>
<dbReference type="Pfam" id="PF07685">
    <property type="entry name" value="GATase_3"/>
    <property type="match status" value="1"/>
</dbReference>
<evidence type="ECO:0000313" key="13">
    <source>
        <dbReference type="EMBL" id="SDW53535.1"/>
    </source>
</evidence>
<dbReference type="EMBL" id="FNOM01000002">
    <property type="protein sequence ID" value="SDW53535.1"/>
    <property type="molecule type" value="Genomic_DNA"/>
</dbReference>
<protein>
    <recommendedName>
        <fullName evidence="9">Hydrogenobyrinate a,c-diamide synthase</fullName>
        <ecNumber evidence="9">6.3.5.9</ecNumber>
    </recommendedName>
    <alternativeName>
        <fullName evidence="9">Hydrogenobyrinic acid a,c-diamide synthase</fullName>
    </alternativeName>
</protein>
<evidence type="ECO:0000256" key="4">
    <source>
        <dbReference type="ARBA" id="ARBA00022598"/>
    </source>
</evidence>
<comment type="similarity">
    <text evidence="2">Belongs to the CobB/CobQ family. CobQ subfamily.</text>
</comment>
<comment type="miscellaneous">
    <text evidence="9">The a and c carboxylates of hydrogenobyrinate are activated for nucleophilic attack via formation of a phosphorylated intermediate by ATP. CobB catalyzes first the amidation of the c-carboxylate, and then that of the a-carboxylate.</text>
</comment>
<dbReference type="Gene3D" id="3.40.50.300">
    <property type="entry name" value="P-loop containing nucleotide triphosphate hydrolases"/>
    <property type="match status" value="2"/>
</dbReference>
<feature type="domain" description="CobB/CobQ-like glutamine amidotransferase" evidence="12">
    <location>
        <begin position="270"/>
        <end position="458"/>
    </location>
</feature>
<evidence type="ECO:0000256" key="7">
    <source>
        <dbReference type="ARBA" id="ARBA00022842"/>
    </source>
</evidence>
<dbReference type="SUPFAM" id="SSF52317">
    <property type="entry name" value="Class I glutamine amidotransferase-like"/>
    <property type="match status" value="1"/>
</dbReference>
<dbReference type="PANTHER" id="PTHR43873">
    <property type="entry name" value="COBYRINATE A,C-DIAMIDE SYNTHASE"/>
    <property type="match status" value="1"/>
</dbReference>
<dbReference type="GO" id="GO:0005524">
    <property type="term" value="F:ATP binding"/>
    <property type="evidence" value="ECO:0007669"/>
    <property type="project" value="UniProtKB-UniRule"/>
</dbReference>
<dbReference type="Proteomes" id="UP000198539">
    <property type="component" value="Unassembled WGS sequence"/>
</dbReference>
<reference evidence="13 14" key="1">
    <citation type="submission" date="2016-10" db="EMBL/GenBank/DDBJ databases">
        <authorList>
            <person name="de Groot N.N."/>
        </authorList>
    </citation>
    <scope>NUCLEOTIDE SEQUENCE [LARGE SCALE GENOMIC DNA]</scope>
    <source>
        <strain evidence="13 14">CGMCC 1.8894</strain>
    </source>
</reference>
<comment type="pathway">
    <text evidence="9">Cofactor biosynthesis; adenosylcobalamin biosynthesis; cob(II)yrinate a,c-diamide from precorrin-2 (aerobic route): step 9/10.</text>
</comment>
<comment type="domain">
    <text evidence="9">Comprises of two domains. The C-terminal domain contains the binding site for glutamine and catalyzes the hydrolysis of this substrate to glutamate and ammonia. The N-terminal domain is anticipated to bind ATP and hydrogenobyrinate and catalyzes the ultimate synthesis of the diamide product. The ammonia produced via the glutaminase domain is probably translocated to the adjacent domain via a molecular tunnel, where it reacts with an activated intermediate.</text>
</comment>
<dbReference type="InterPro" id="IPR002586">
    <property type="entry name" value="CobQ/CobB/MinD/ParA_Nub-bd_dom"/>
</dbReference>
<dbReference type="CDD" id="cd05388">
    <property type="entry name" value="CobB_N"/>
    <property type="match status" value="1"/>
</dbReference>
<evidence type="ECO:0000313" key="14">
    <source>
        <dbReference type="Proteomes" id="UP000198539"/>
    </source>
</evidence>
<dbReference type="InterPro" id="IPR011698">
    <property type="entry name" value="GATase_3"/>
</dbReference>
<keyword evidence="8 9" id="KW-0315">Glutamine amidotransferase</keyword>
<evidence type="ECO:0000256" key="6">
    <source>
        <dbReference type="ARBA" id="ARBA00022840"/>
    </source>
</evidence>
<evidence type="ECO:0000259" key="12">
    <source>
        <dbReference type="Pfam" id="PF07685"/>
    </source>
</evidence>